<dbReference type="AlphaFoldDB" id="A0A9D1R6K7"/>
<proteinExistence type="predicted"/>
<evidence type="ECO:0000313" key="3">
    <source>
        <dbReference type="Proteomes" id="UP000824265"/>
    </source>
</evidence>
<evidence type="ECO:0000313" key="2">
    <source>
        <dbReference type="EMBL" id="HIW82656.1"/>
    </source>
</evidence>
<sequence length="63" mass="7256">MDLKIRILQKTIEKLLWESGLPAEVRRLVLSDLQAQAGREADAAVDEQMKEERREKQDAEGLH</sequence>
<feature type="region of interest" description="Disordered" evidence="1">
    <location>
        <begin position="38"/>
        <end position="63"/>
    </location>
</feature>
<reference evidence="2" key="2">
    <citation type="submission" date="2021-04" db="EMBL/GenBank/DDBJ databases">
        <authorList>
            <person name="Gilroy R."/>
        </authorList>
    </citation>
    <scope>NUCLEOTIDE SEQUENCE</scope>
    <source>
        <strain evidence="2">CHK195-6426</strain>
    </source>
</reference>
<name>A0A9D1R6K7_9FIRM</name>
<reference evidence="2" key="1">
    <citation type="journal article" date="2021" name="PeerJ">
        <title>Extensive microbial diversity within the chicken gut microbiome revealed by metagenomics and culture.</title>
        <authorList>
            <person name="Gilroy R."/>
            <person name="Ravi A."/>
            <person name="Getino M."/>
            <person name="Pursley I."/>
            <person name="Horton D.L."/>
            <person name="Alikhan N.F."/>
            <person name="Baker D."/>
            <person name="Gharbi K."/>
            <person name="Hall N."/>
            <person name="Watson M."/>
            <person name="Adriaenssens E.M."/>
            <person name="Foster-Nyarko E."/>
            <person name="Jarju S."/>
            <person name="Secka A."/>
            <person name="Antonio M."/>
            <person name="Oren A."/>
            <person name="Chaudhuri R.R."/>
            <person name="La Ragione R."/>
            <person name="Hildebrand F."/>
            <person name="Pallen M.J."/>
        </authorList>
    </citation>
    <scope>NUCLEOTIDE SEQUENCE</scope>
    <source>
        <strain evidence="2">CHK195-6426</strain>
    </source>
</reference>
<organism evidence="2 3">
    <name type="scientific">Candidatus Acetatifactor stercoripullorum</name>
    <dbReference type="NCBI Taxonomy" id="2838414"/>
    <lineage>
        <taxon>Bacteria</taxon>
        <taxon>Bacillati</taxon>
        <taxon>Bacillota</taxon>
        <taxon>Clostridia</taxon>
        <taxon>Lachnospirales</taxon>
        <taxon>Lachnospiraceae</taxon>
        <taxon>Acetatifactor</taxon>
    </lineage>
</organism>
<accession>A0A9D1R6K7</accession>
<dbReference type="Proteomes" id="UP000824265">
    <property type="component" value="Unassembled WGS sequence"/>
</dbReference>
<dbReference type="EMBL" id="DXGH01000073">
    <property type="protein sequence ID" value="HIW82656.1"/>
    <property type="molecule type" value="Genomic_DNA"/>
</dbReference>
<feature type="compositionally biased region" description="Basic and acidic residues" evidence="1">
    <location>
        <begin position="39"/>
        <end position="63"/>
    </location>
</feature>
<comment type="caution">
    <text evidence="2">The sequence shown here is derived from an EMBL/GenBank/DDBJ whole genome shotgun (WGS) entry which is preliminary data.</text>
</comment>
<protein>
    <submittedName>
        <fullName evidence="2">Uncharacterized protein</fullName>
    </submittedName>
</protein>
<gene>
    <name evidence="2" type="ORF">H9742_14240</name>
</gene>
<evidence type="ECO:0000256" key="1">
    <source>
        <dbReference type="SAM" id="MobiDB-lite"/>
    </source>
</evidence>